<name>A0A517P151_9BACT</name>
<organism evidence="1 2">
    <name type="scientific">Stieleria marina</name>
    <dbReference type="NCBI Taxonomy" id="1930275"/>
    <lineage>
        <taxon>Bacteria</taxon>
        <taxon>Pseudomonadati</taxon>
        <taxon>Planctomycetota</taxon>
        <taxon>Planctomycetia</taxon>
        <taxon>Pirellulales</taxon>
        <taxon>Pirellulaceae</taxon>
        <taxon>Stieleria</taxon>
    </lineage>
</organism>
<accession>A0A517P151</accession>
<evidence type="ECO:0000313" key="2">
    <source>
        <dbReference type="Proteomes" id="UP000319817"/>
    </source>
</evidence>
<proteinExistence type="predicted"/>
<evidence type="ECO:0000313" key="1">
    <source>
        <dbReference type="EMBL" id="QDT13101.1"/>
    </source>
</evidence>
<dbReference type="Proteomes" id="UP000319817">
    <property type="component" value="Chromosome"/>
</dbReference>
<protein>
    <submittedName>
        <fullName evidence="1">Uncharacterized protein</fullName>
    </submittedName>
</protein>
<dbReference type="EMBL" id="CP036526">
    <property type="protein sequence ID" value="QDT13101.1"/>
    <property type="molecule type" value="Genomic_DNA"/>
</dbReference>
<keyword evidence="2" id="KW-1185">Reference proteome</keyword>
<sequence length="44" mass="4896">MKPDAQFVYYDSMPPRRLARTIMTTSGHLSSSLSPTTSLATKYS</sequence>
<gene>
    <name evidence="1" type="ORF">K239x_51170</name>
</gene>
<reference evidence="1 2" key="1">
    <citation type="submission" date="2019-02" db="EMBL/GenBank/DDBJ databases">
        <title>Deep-cultivation of Planctomycetes and their phenomic and genomic characterization uncovers novel biology.</title>
        <authorList>
            <person name="Wiegand S."/>
            <person name="Jogler M."/>
            <person name="Boedeker C."/>
            <person name="Pinto D."/>
            <person name="Vollmers J."/>
            <person name="Rivas-Marin E."/>
            <person name="Kohn T."/>
            <person name="Peeters S.H."/>
            <person name="Heuer A."/>
            <person name="Rast P."/>
            <person name="Oberbeckmann S."/>
            <person name="Bunk B."/>
            <person name="Jeske O."/>
            <person name="Meyerdierks A."/>
            <person name="Storesund J.E."/>
            <person name="Kallscheuer N."/>
            <person name="Luecker S."/>
            <person name="Lage O.M."/>
            <person name="Pohl T."/>
            <person name="Merkel B.J."/>
            <person name="Hornburger P."/>
            <person name="Mueller R.-W."/>
            <person name="Bruemmer F."/>
            <person name="Labrenz M."/>
            <person name="Spormann A.M."/>
            <person name="Op den Camp H."/>
            <person name="Overmann J."/>
            <person name="Amann R."/>
            <person name="Jetten M.S.M."/>
            <person name="Mascher T."/>
            <person name="Medema M.H."/>
            <person name="Devos D.P."/>
            <person name="Kaster A.-K."/>
            <person name="Ovreas L."/>
            <person name="Rohde M."/>
            <person name="Galperin M.Y."/>
            <person name="Jogler C."/>
        </authorList>
    </citation>
    <scope>NUCLEOTIDE SEQUENCE [LARGE SCALE GENOMIC DNA]</scope>
    <source>
        <strain evidence="1 2">K23_9</strain>
    </source>
</reference>
<dbReference type="AlphaFoldDB" id="A0A517P151"/>